<dbReference type="SUPFAM" id="SSF52047">
    <property type="entry name" value="RNI-like"/>
    <property type="match status" value="1"/>
</dbReference>
<proteinExistence type="predicted"/>
<dbReference type="InterPro" id="IPR032675">
    <property type="entry name" value="LRR_dom_sf"/>
</dbReference>
<comment type="caution">
    <text evidence="1">The sequence shown here is derived from an EMBL/GenBank/DDBJ whole genome shotgun (WGS) entry which is preliminary data.</text>
</comment>
<dbReference type="EMBL" id="BPQB01000109">
    <property type="protein sequence ID" value="GJE99443.1"/>
    <property type="molecule type" value="Genomic_DNA"/>
</dbReference>
<dbReference type="Proteomes" id="UP000703269">
    <property type="component" value="Unassembled WGS sequence"/>
</dbReference>
<dbReference type="Gene3D" id="3.80.10.10">
    <property type="entry name" value="Ribonuclease Inhibitor"/>
    <property type="match status" value="2"/>
</dbReference>
<sequence>MSPGQDWRRFLKHAARVKSLVIDGQDTDEFNEHLPTLLTLRSQGDVGITPNLRKLAVDSSFLEPEPAAEASSHDLHLFLFLGPKLESVRLEISDDPSFHLVHQLAISCPRLRSLNVPRFPKGTAKIIHCFNALEELECDEPPIHIDVLEGLAYLPSLRRLSITLPDSFHGIGTRATREKMFPALQKLEIGDVEDLRHLVHLLRSISSPDLHELSVHLYSYHGDGSSGTIHQTFDALTKFPKLRCLTICGIFATIHTAFPPRAISYLHHLEELRFQFQGLTMDSYRLADLARGCPKLRRLTAYNSDKPGWSLEVLESFAAHFPALEYIHTRLDTSGTLTTGPPSVRSLTPICLQLDGSPLEEKRWEPVARYISLVYPNASFKFDSYWDEEDLAHADRDALHWRYVARAVAQARSASV</sequence>
<accession>A0A9P3GQX8</accession>
<evidence type="ECO:0000313" key="1">
    <source>
        <dbReference type="EMBL" id="GJE99443.1"/>
    </source>
</evidence>
<reference evidence="1 2" key="1">
    <citation type="submission" date="2021-08" db="EMBL/GenBank/DDBJ databases">
        <title>Draft Genome Sequence of Phanerochaete sordida strain YK-624.</title>
        <authorList>
            <person name="Mori T."/>
            <person name="Dohra H."/>
            <person name="Suzuki T."/>
            <person name="Kawagishi H."/>
            <person name="Hirai H."/>
        </authorList>
    </citation>
    <scope>NUCLEOTIDE SEQUENCE [LARGE SCALE GENOMIC DNA]</scope>
    <source>
        <strain evidence="1 2">YK-624</strain>
    </source>
</reference>
<organism evidence="1 2">
    <name type="scientific">Phanerochaete sordida</name>
    <dbReference type="NCBI Taxonomy" id="48140"/>
    <lineage>
        <taxon>Eukaryota</taxon>
        <taxon>Fungi</taxon>
        <taxon>Dikarya</taxon>
        <taxon>Basidiomycota</taxon>
        <taxon>Agaricomycotina</taxon>
        <taxon>Agaricomycetes</taxon>
        <taxon>Polyporales</taxon>
        <taxon>Phanerochaetaceae</taxon>
        <taxon>Phanerochaete</taxon>
    </lineage>
</organism>
<gene>
    <name evidence="1" type="ORF">PsYK624_157060</name>
</gene>
<evidence type="ECO:0008006" key="3">
    <source>
        <dbReference type="Google" id="ProtNLM"/>
    </source>
</evidence>
<name>A0A9P3GQX8_9APHY</name>
<evidence type="ECO:0000313" key="2">
    <source>
        <dbReference type="Proteomes" id="UP000703269"/>
    </source>
</evidence>
<protein>
    <recommendedName>
        <fullName evidence="3">F-box domain-containing protein</fullName>
    </recommendedName>
</protein>
<keyword evidence="2" id="KW-1185">Reference proteome</keyword>
<dbReference type="AlphaFoldDB" id="A0A9P3GQX8"/>